<keyword evidence="2" id="KW-1133">Transmembrane helix</keyword>
<dbReference type="PANTHER" id="PTHR23530:SF1">
    <property type="entry name" value="PERMEASE, MAJOR FACILITATOR SUPERFAMILY-RELATED"/>
    <property type="match status" value="1"/>
</dbReference>
<comment type="caution">
    <text evidence="3">The sequence shown here is derived from an EMBL/GenBank/DDBJ whole genome shotgun (WGS) entry which is preliminary data.</text>
</comment>
<keyword evidence="2" id="KW-0472">Membrane</keyword>
<dbReference type="Proteomes" id="UP000552935">
    <property type="component" value="Unassembled WGS sequence"/>
</dbReference>
<dbReference type="Proteomes" id="UP000307517">
    <property type="component" value="Unassembled WGS sequence"/>
</dbReference>
<evidence type="ECO:0000256" key="1">
    <source>
        <dbReference type="ARBA" id="ARBA00004651"/>
    </source>
</evidence>
<dbReference type="Pfam" id="PF07690">
    <property type="entry name" value="MFS_1"/>
    <property type="match status" value="1"/>
</dbReference>
<dbReference type="InterPro" id="IPR053160">
    <property type="entry name" value="MFS_DHA3_Transporter"/>
</dbReference>
<proteinExistence type="predicted"/>
<feature type="transmembrane region" description="Helical" evidence="2">
    <location>
        <begin position="147"/>
        <end position="166"/>
    </location>
</feature>
<dbReference type="EMBL" id="SSHM01000001">
    <property type="protein sequence ID" value="THC81416.1"/>
    <property type="molecule type" value="Genomic_DNA"/>
</dbReference>
<dbReference type="GO" id="GO:0005886">
    <property type="term" value="C:plasma membrane"/>
    <property type="evidence" value="ECO:0007669"/>
    <property type="project" value="UniProtKB-SubCell"/>
</dbReference>
<feature type="transmembrane region" description="Helical" evidence="2">
    <location>
        <begin position="317"/>
        <end position="337"/>
    </location>
</feature>
<evidence type="ECO:0000256" key="2">
    <source>
        <dbReference type="SAM" id="Phobius"/>
    </source>
</evidence>
<evidence type="ECO:0000313" key="3">
    <source>
        <dbReference type="EMBL" id="NZA03905.1"/>
    </source>
</evidence>
<feature type="transmembrane region" description="Helical" evidence="2">
    <location>
        <begin position="288"/>
        <end position="311"/>
    </location>
</feature>
<feature type="transmembrane region" description="Helical" evidence="2">
    <location>
        <begin position="224"/>
        <end position="249"/>
    </location>
</feature>
<dbReference type="InterPro" id="IPR036259">
    <property type="entry name" value="MFS_trans_sf"/>
</dbReference>
<dbReference type="SUPFAM" id="SSF103473">
    <property type="entry name" value="MFS general substrate transporter"/>
    <property type="match status" value="1"/>
</dbReference>
<dbReference type="PANTHER" id="PTHR23530">
    <property type="entry name" value="TRANSPORT PROTEIN-RELATED"/>
    <property type="match status" value="1"/>
</dbReference>
<feature type="transmembrane region" description="Helical" evidence="2">
    <location>
        <begin position="261"/>
        <end position="281"/>
    </location>
</feature>
<dbReference type="GO" id="GO:0022857">
    <property type="term" value="F:transmembrane transporter activity"/>
    <property type="evidence" value="ECO:0007669"/>
    <property type="project" value="InterPro"/>
</dbReference>
<accession>A0A508YSX8</accession>
<dbReference type="Gene3D" id="1.20.1250.20">
    <property type="entry name" value="MFS general substrate transporter like domains"/>
    <property type="match status" value="1"/>
</dbReference>
<reference evidence="4 5" key="1">
    <citation type="submission" date="2019-04" db="EMBL/GenBank/DDBJ databases">
        <title>Genome Announcement to Ensure Probiotic Safety of Lactobacillus rhamnosus UBLR-58.</title>
        <authorList>
            <person name="Sulthana A."/>
            <person name="Lakshmi S.G."/>
            <person name="Madempudi R.S."/>
        </authorList>
    </citation>
    <scope>NUCLEOTIDE SEQUENCE [LARGE SCALE GENOMIC DNA]</scope>
    <source>
        <strain evidence="4 5">UBLR-58</strain>
    </source>
</reference>
<evidence type="ECO:0000313" key="5">
    <source>
        <dbReference type="Proteomes" id="UP000307517"/>
    </source>
</evidence>
<protein>
    <submittedName>
        <fullName evidence="3">MFS transporter</fullName>
    </submittedName>
</protein>
<gene>
    <name evidence="4" type="ORF">E6L36_14215</name>
    <name evidence="3" type="ORF">H0N82_01925</name>
</gene>
<evidence type="ECO:0000313" key="4">
    <source>
        <dbReference type="EMBL" id="THC81416.1"/>
    </source>
</evidence>
<reference evidence="3 6" key="2">
    <citation type="submission" date="2020-07" db="EMBL/GenBank/DDBJ databases">
        <title>Organ Donor 1.</title>
        <authorList>
            <person name="Marsh A.J."/>
            <person name="Azcarate-Peril M.A."/>
        </authorList>
    </citation>
    <scope>NUCLEOTIDE SEQUENCE [LARGE SCALE GENOMIC DNA]</scope>
    <source>
        <strain evidence="3 6">AMC0712</strain>
    </source>
</reference>
<evidence type="ECO:0000313" key="6">
    <source>
        <dbReference type="Proteomes" id="UP000552935"/>
    </source>
</evidence>
<dbReference type="RefSeq" id="WP_005690211.1">
    <property type="nucleotide sequence ID" value="NZ_CABFNI010000004.1"/>
</dbReference>
<name>A0A508YSX8_LACRH</name>
<feature type="transmembrane region" description="Helical" evidence="2">
    <location>
        <begin position="72"/>
        <end position="94"/>
    </location>
</feature>
<dbReference type="EMBL" id="JACCKI010000001">
    <property type="protein sequence ID" value="NZA03905.1"/>
    <property type="molecule type" value="Genomic_DNA"/>
</dbReference>
<feature type="transmembrane region" description="Helical" evidence="2">
    <location>
        <begin position="374"/>
        <end position="396"/>
    </location>
</feature>
<dbReference type="AlphaFoldDB" id="A0A508YSX8"/>
<comment type="subcellular location">
    <subcellularLocation>
        <location evidence="1">Cell membrane</location>
        <topology evidence="1">Multi-pass membrane protein</topology>
    </subcellularLocation>
</comment>
<keyword evidence="2" id="KW-0812">Transmembrane</keyword>
<dbReference type="InterPro" id="IPR011701">
    <property type="entry name" value="MFS"/>
</dbReference>
<sequence>MFGRPISNRYKYYWYTVFTQLRFTRIINIIFVVQFLKFNLVQFGLLQSVFLLSQFASELPSGVLGDLFRKKAVIIWGLVLLTISPMVMISASLVGHNFMFTTLLGAFLLEGVGNALLSGADEALFFEAIRRDGLAKQYAKIRGEAQFIGAIVVGAATFLGGVLYAINRVLPYFFQSLMVAVAGLVIFSVREDKRVTATIEKVKEPSQVKNILTVFAEIKASTNVLSLFIFTALISAMVNAIFAMLPAYFSKLGFSSSANGLIFMLFSFVGGLVAAQAYRLTKVSSKTLALIVAGILGLGVILQMQASIYFFSAGVCLLYITVDILDPIVLEMLNLWVKDSARATLISGLSFATSLVTMLLNPLIGMLIQVYGTIPMLVMVSMFAIVMILFFVHFSLKSKPQESE</sequence>
<feature type="transmembrane region" description="Helical" evidence="2">
    <location>
        <begin position="349"/>
        <end position="368"/>
    </location>
</feature>
<feature type="transmembrane region" description="Helical" evidence="2">
    <location>
        <begin position="172"/>
        <end position="189"/>
    </location>
</feature>
<organism evidence="3 6">
    <name type="scientific">Lacticaseibacillus rhamnosus</name>
    <name type="common">Lactobacillus rhamnosus</name>
    <dbReference type="NCBI Taxonomy" id="47715"/>
    <lineage>
        <taxon>Bacteria</taxon>
        <taxon>Bacillati</taxon>
        <taxon>Bacillota</taxon>
        <taxon>Bacilli</taxon>
        <taxon>Lactobacillales</taxon>
        <taxon>Lactobacillaceae</taxon>
        <taxon>Lacticaseibacillus</taxon>
    </lineage>
</organism>
<feature type="transmembrane region" description="Helical" evidence="2">
    <location>
        <begin position="12"/>
        <end position="34"/>
    </location>
</feature>